<dbReference type="InterPro" id="IPR001282">
    <property type="entry name" value="G6P_DH"/>
</dbReference>
<comment type="caution">
    <text evidence="7">Lacks conserved residue(s) required for the propagation of feature annotation.</text>
</comment>
<feature type="binding site" evidence="7">
    <location>
        <position position="171"/>
    </location>
    <ligand>
        <name>NADP(+)</name>
        <dbReference type="ChEBI" id="CHEBI:58349"/>
    </ligand>
</feature>
<feature type="active site" description="Proton acceptor" evidence="7">
    <location>
        <position position="263"/>
    </location>
</feature>
<reference evidence="10" key="1">
    <citation type="journal article" date="2021" name="Front. Microbiol.">
        <title>Comprehensive Comparative Genomics and Phenotyping of Methylobacterium Species.</title>
        <authorList>
            <person name="Alessa O."/>
            <person name="Ogura Y."/>
            <person name="Fujitani Y."/>
            <person name="Takami H."/>
            <person name="Hayashi T."/>
            <person name="Sahin N."/>
            <person name="Tani A."/>
        </authorList>
    </citation>
    <scope>NUCLEOTIDE SEQUENCE</scope>
    <source>
        <strain evidence="10">DSM 23632</strain>
    </source>
</reference>
<feature type="binding site" evidence="7">
    <location>
        <position position="205"/>
    </location>
    <ligand>
        <name>substrate</name>
    </ligand>
</feature>
<feature type="binding site" evidence="7">
    <location>
        <position position="359"/>
    </location>
    <ligand>
        <name>substrate</name>
    </ligand>
</feature>
<dbReference type="Proteomes" id="UP001055057">
    <property type="component" value="Unassembled WGS sequence"/>
</dbReference>
<comment type="catalytic activity">
    <reaction evidence="7">
        <text>D-glucose 6-phosphate + NADP(+) = 6-phospho-D-glucono-1,5-lactone + NADPH + H(+)</text>
        <dbReference type="Rhea" id="RHEA:15841"/>
        <dbReference type="ChEBI" id="CHEBI:15378"/>
        <dbReference type="ChEBI" id="CHEBI:57783"/>
        <dbReference type="ChEBI" id="CHEBI:57955"/>
        <dbReference type="ChEBI" id="CHEBI:58349"/>
        <dbReference type="ChEBI" id="CHEBI:61548"/>
        <dbReference type="EC" id="1.1.1.49"/>
    </reaction>
</comment>
<feature type="binding site" evidence="7">
    <location>
        <position position="258"/>
    </location>
    <ligand>
        <name>substrate</name>
    </ligand>
</feature>
<dbReference type="InterPro" id="IPR019796">
    <property type="entry name" value="G6P_DH_AS"/>
</dbReference>
<evidence type="ECO:0000256" key="7">
    <source>
        <dbReference type="HAMAP-Rule" id="MF_00966"/>
    </source>
</evidence>
<comment type="caution">
    <text evidence="10">The sequence shown here is derived from an EMBL/GenBank/DDBJ whole genome shotgun (WGS) entry which is preliminary data.</text>
</comment>
<dbReference type="PROSITE" id="PS00069">
    <property type="entry name" value="G6P_DEHYDROGENASE"/>
    <property type="match status" value="1"/>
</dbReference>
<comment type="similarity">
    <text evidence="2 7">Belongs to the glucose-6-phosphate dehydrogenase family.</text>
</comment>
<dbReference type="NCBIfam" id="TIGR00871">
    <property type="entry name" value="zwf"/>
    <property type="match status" value="1"/>
</dbReference>
<keyword evidence="3 7" id="KW-0313">Glucose metabolism</keyword>
<feature type="domain" description="Glucose-6-phosphate dehydrogenase C-terminal" evidence="9">
    <location>
        <begin position="212"/>
        <end position="503"/>
    </location>
</feature>
<keyword evidence="6 7" id="KW-0119">Carbohydrate metabolism</keyword>
<dbReference type="Gene3D" id="3.40.50.720">
    <property type="entry name" value="NAD(P)-binding Rossmann-like Domain"/>
    <property type="match status" value="1"/>
</dbReference>
<reference evidence="10" key="2">
    <citation type="submission" date="2021-08" db="EMBL/GenBank/DDBJ databases">
        <authorList>
            <person name="Tani A."/>
            <person name="Ola A."/>
            <person name="Ogura Y."/>
            <person name="Katsura K."/>
            <person name="Hayashi T."/>
        </authorList>
    </citation>
    <scope>NUCLEOTIDE SEQUENCE</scope>
    <source>
        <strain evidence="10">DSM 23632</strain>
    </source>
</reference>
<evidence type="ECO:0000256" key="5">
    <source>
        <dbReference type="ARBA" id="ARBA00023002"/>
    </source>
</evidence>
<evidence type="ECO:0000259" key="8">
    <source>
        <dbReference type="Pfam" id="PF00479"/>
    </source>
</evidence>
<dbReference type="InterPro" id="IPR022674">
    <property type="entry name" value="G6P_DH_NAD-bd"/>
</dbReference>
<feature type="binding site" evidence="7">
    <location>
        <position position="239"/>
    </location>
    <ligand>
        <name>substrate</name>
    </ligand>
</feature>
<evidence type="ECO:0000256" key="1">
    <source>
        <dbReference type="ARBA" id="ARBA00004937"/>
    </source>
</evidence>
<dbReference type="PRINTS" id="PR00079">
    <property type="entry name" value="G6PDHDRGNASE"/>
</dbReference>
<dbReference type="InterPro" id="IPR022675">
    <property type="entry name" value="G6P_DH_C"/>
</dbReference>
<keyword evidence="5 7" id="KW-0560">Oxidoreductase</keyword>
<keyword evidence="11" id="KW-1185">Reference proteome</keyword>
<proteinExistence type="inferred from homology"/>
<name>A0ABQ4TT11_9HYPH</name>
<dbReference type="InterPro" id="IPR036291">
    <property type="entry name" value="NAD(P)-bd_dom_sf"/>
</dbReference>
<keyword evidence="4 7" id="KW-0521">NADP</keyword>
<evidence type="ECO:0000313" key="10">
    <source>
        <dbReference type="EMBL" id="GJE58196.1"/>
    </source>
</evidence>
<organism evidence="10 11">
    <name type="scientific">Methylobacterium trifolii</name>
    <dbReference type="NCBI Taxonomy" id="1003092"/>
    <lineage>
        <taxon>Bacteria</taxon>
        <taxon>Pseudomonadati</taxon>
        <taxon>Pseudomonadota</taxon>
        <taxon>Alphaproteobacteria</taxon>
        <taxon>Hyphomicrobiales</taxon>
        <taxon>Methylobacteriaceae</taxon>
        <taxon>Methylobacterium</taxon>
    </lineage>
</organism>
<evidence type="ECO:0000259" key="9">
    <source>
        <dbReference type="Pfam" id="PF02781"/>
    </source>
</evidence>
<feature type="binding site" evidence="7">
    <location>
        <position position="201"/>
    </location>
    <ligand>
        <name>substrate</name>
    </ligand>
</feature>
<evidence type="ECO:0000313" key="11">
    <source>
        <dbReference type="Proteomes" id="UP001055057"/>
    </source>
</evidence>
<dbReference type="Gene3D" id="3.30.360.10">
    <property type="entry name" value="Dihydrodipicolinate Reductase, domain 2"/>
    <property type="match status" value="1"/>
</dbReference>
<evidence type="ECO:0000256" key="4">
    <source>
        <dbReference type="ARBA" id="ARBA00022857"/>
    </source>
</evidence>
<dbReference type="RefSeq" id="WP_238180826.1">
    <property type="nucleotide sequence ID" value="NZ_BPRB01000013.1"/>
</dbReference>
<dbReference type="Pfam" id="PF00479">
    <property type="entry name" value="G6PD_N"/>
    <property type="match status" value="1"/>
</dbReference>
<gene>
    <name evidence="10" type="primary">zwf_1</name>
    <name evidence="7" type="synonym">zwf</name>
    <name evidence="10" type="ORF">MPOCJGCO_0275</name>
</gene>
<dbReference type="PANTHER" id="PTHR23429:SF0">
    <property type="entry name" value="GLUCOSE-6-PHOSPHATE 1-DEHYDROGENASE"/>
    <property type="match status" value="1"/>
</dbReference>
<dbReference type="SUPFAM" id="SSF55347">
    <property type="entry name" value="Glyceraldehyde-3-phosphate dehydrogenase-like, C-terminal domain"/>
    <property type="match status" value="1"/>
</dbReference>
<dbReference type="PANTHER" id="PTHR23429">
    <property type="entry name" value="GLUCOSE-6-PHOSPHATE 1-DEHYDROGENASE G6PD"/>
    <property type="match status" value="1"/>
</dbReference>
<comment type="function">
    <text evidence="7">Catalyzes the oxidation of glucose 6-phosphate to 6-phosphogluconolactone.</text>
</comment>
<evidence type="ECO:0000256" key="2">
    <source>
        <dbReference type="ARBA" id="ARBA00009975"/>
    </source>
</evidence>
<sequence length="511" mass="55715">MPKPEQPEATLEDGAAGGTGPAPPCTLVIFGAGGDLTKRLLMPSLYNLAGAGLLPEGFRILGIDHNDNSDDGLRRDLTASMESLSKDPGSEFHADRIDPTSWGFVRDRIHFLKGDFEDAATFSAITQKVSGSAVFYLAVAARFFGGIVEGLGRAGLLKQAEGEFRRVVIEKPFGNDLASAEALNARILEQADESQFYRIDHFLGKETVQSIMALRFANGMLEPVWRREYVDSVQITAGETVGVEERGGFYEPTGALRDMVPNHLFQLLCMVAMEPPNSFGAEAVRSEKAKLAQAVKPIRPDHAVRGQYAAGTLEGAAVPGYRDEPHVAGDSNTETYVALKLDIDNWRWAGVPFYLRTGKRMTSRRTEIAVLFKPPPFRLFEGTPVESLAPNVMRITIDPEHGAGTELNVKVPGPQMRVGRVQTAFRYADFFANTPNVGYETLLYDCMTGDATLFQRADNIEAGWAAVDPLLRGWPQAGIETYPAGTPGPKAADDLLARDGRHWLGLDGKTD</sequence>
<feature type="domain" description="Glucose-6-phosphate dehydrogenase NAD-binding" evidence="8">
    <location>
        <begin position="28"/>
        <end position="209"/>
    </location>
</feature>
<evidence type="ECO:0000256" key="6">
    <source>
        <dbReference type="ARBA" id="ARBA00023277"/>
    </source>
</evidence>
<dbReference type="HAMAP" id="MF_00966">
    <property type="entry name" value="G6PD"/>
    <property type="match status" value="1"/>
</dbReference>
<dbReference type="EC" id="1.1.1.49" evidence="7"/>
<feature type="binding site" evidence="7">
    <location>
        <begin position="115"/>
        <end position="116"/>
    </location>
    <ligand>
        <name>NADP(+)</name>
        <dbReference type="ChEBI" id="CHEBI:58349"/>
    </ligand>
</feature>
<dbReference type="SUPFAM" id="SSF51735">
    <property type="entry name" value="NAD(P)-binding Rossmann-fold domains"/>
    <property type="match status" value="1"/>
</dbReference>
<protein>
    <recommendedName>
        <fullName evidence="7">Glucose-6-phosphate 1-dehydrogenase</fullName>
        <shortName evidence="7">G6PD</shortName>
        <ecNumber evidence="7">1.1.1.49</ecNumber>
    </recommendedName>
</protein>
<dbReference type="EMBL" id="BPRB01000013">
    <property type="protein sequence ID" value="GJE58196.1"/>
    <property type="molecule type" value="Genomic_DNA"/>
</dbReference>
<evidence type="ECO:0000256" key="3">
    <source>
        <dbReference type="ARBA" id="ARBA00022526"/>
    </source>
</evidence>
<dbReference type="Pfam" id="PF02781">
    <property type="entry name" value="G6PD_C"/>
    <property type="match status" value="1"/>
</dbReference>
<dbReference type="PIRSF" id="PIRSF000110">
    <property type="entry name" value="G6PD"/>
    <property type="match status" value="1"/>
</dbReference>
<accession>A0ABQ4TT11</accession>
<comment type="pathway">
    <text evidence="1 7">Carbohydrate degradation; pentose phosphate pathway; D-ribulose 5-phosphate from D-glucose 6-phosphate (oxidative stage): step 1/3.</text>
</comment>